<dbReference type="Ensembl" id="ENSLLTT00000015761.1">
    <property type="protein sequence ID" value="ENSLLTP00000015166.1"/>
    <property type="gene ID" value="ENSLLTG00000011626.1"/>
</dbReference>
<dbReference type="InterPro" id="IPR008930">
    <property type="entry name" value="Terpenoid_cyclase/PrenylTrfase"/>
</dbReference>
<protein>
    <recommendedName>
        <fullName evidence="1">Alpha-macroglobulin receptor-binding domain-containing protein</fullName>
    </recommendedName>
</protein>
<dbReference type="InterPro" id="IPR050473">
    <property type="entry name" value="A2M/Complement_sys"/>
</dbReference>
<evidence type="ECO:0000313" key="2">
    <source>
        <dbReference type="Ensembl" id="ENSLLTP00000015166.1"/>
    </source>
</evidence>
<feature type="domain" description="Alpha-macroglobulin receptor-binding" evidence="1">
    <location>
        <begin position="218"/>
        <end position="302"/>
    </location>
</feature>
<dbReference type="InterPro" id="IPR036595">
    <property type="entry name" value="A-macroglobulin_rcpt-bd_sf"/>
</dbReference>
<dbReference type="SUPFAM" id="SSF48239">
    <property type="entry name" value="Terpenoid cyclases/Protein prenyltransferases"/>
    <property type="match status" value="1"/>
</dbReference>
<reference evidence="2" key="2">
    <citation type="submission" date="2025-09" db="UniProtKB">
        <authorList>
            <consortium name="Ensembl"/>
        </authorList>
    </citation>
    <scope>IDENTIFICATION</scope>
</reference>
<dbReference type="GO" id="GO:0005615">
    <property type="term" value="C:extracellular space"/>
    <property type="evidence" value="ECO:0007669"/>
    <property type="project" value="InterPro"/>
</dbReference>
<dbReference type="Pfam" id="PF07677">
    <property type="entry name" value="A2M_recep"/>
    <property type="match status" value="1"/>
</dbReference>
<dbReference type="Proteomes" id="UP000694406">
    <property type="component" value="Unplaced"/>
</dbReference>
<dbReference type="PANTHER" id="PTHR11412:SF165">
    <property type="entry name" value="ALPHA-2-MACROGLOBULIN"/>
    <property type="match status" value="1"/>
</dbReference>
<dbReference type="Pfam" id="PF07678">
    <property type="entry name" value="TED_complement"/>
    <property type="match status" value="1"/>
</dbReference>
<accession>A0A8C5WV28</accession>
<dbReference type="Gene3D" id="1.50.10.20">
    <property type="match status" value="1"/>
</dbReference>
<dbReference type="InterPro" id="IPR011626">
    <property type="entry name" value="Alpha-macroglobulin_TED"/>
</dbReference>
<reference evidence="2" key="1">
    <citation type="submission" date="2025-08" db="UniProtKB">
        <authorList>
            <consortium name="Ensembl"/>
        </authorList>
    </citation>
    <scope>IDENTIFICATION</scope>
</reference>
<dbReference type="Gene3D" id="2.60.120.1540">
    <property type="match status" value="1"/>
</dbReference>
<organism evidence="2 3">
    <name type="scientific">Laticauda laticaudata</name>
    <name type="common">Blue-ringed sea krait</name>
    <name type="synonym">Blue-lipped sea krait</name>
    <dbReference type="NCBI Taxonomy" id="8630"/>
    <lineage>
        <taxon>Eukaryota</taxon>
        <taxon>Metazoa</taxon>
        <taxon>Chordata</taxon>
        <taxon>Craniata</taxon>
        <taxon>Vertebrata</taxon>
        <taxon>Euteleostomi</taxon>
        <taxon>Lepidosauria</taxon>
        <taxon>Squamata</taxon>
        <taxon>Bifurcata</taxon>
        <taxon>Unidentata</taxon>
        <taxon>Episquamata</taxon>
        <taxon>Toxicofera</taxon>
        <taxon>Serpentes</taxon>
        <taxon>Colubroidea</taxon>
        <taxon>Elapidae</taxon>
        <taxon>Laticaudinae</taxon>
        <taxon>Laticauda</taxon>
    </lineage>
</organism>
<dbReference type="SMART" id="SM01361">
    <property type="entry name" value="A2M_recep"/>
    <property type="match status" value="1"/>
</dbReference>
<dbReference type="GeneTree" id="ENSGT00940000154904"/>
<evidence type="ECO:0000313" key="3">
    <source>
        <dbReference type="Proteomes" id="UP000694406"/>
    </source>
</evidence>
<dbReference type="InterPro" id="IPR009048">
    <property type="entry name" value="A-macroglobulin_rcpt-bd"/>
</dbReference>
<dbReference type="Gene3D" id="2.60.40.690">
    <property type="entry name" value="Alpha-macroglobulin, receptor-binding domain"/>
    <property type="match status" value="1"/>
</dbReference>
<dbReference type="AlphaFoldDB" id="A0A8C5WV28"/>
<name>A0A8C5WV28_LATLA</name>
<dbReference type="SUPFAM" id="SSF49410">
    <property type="entry name" value="Alpha-macroglobulin receptor domain"/>
    <property type="match status" value="1"/>
</dbReference>
<proteinExistence type="predicted"/>
<keyword evidence="3" id="KW-1185">Reference proteome</keyword>
<sequence>TWNVLLLLPSCIGLDTKELTFPCLFEEDGSIHWERSWKPKQRSDFPLSLHAPSAEIELNGYMLLALLTKNPFPSQEEIMTAAAIVKWLTKQQNSNGGYFSTQDMVVALQALSQYRTLTYSEDGIDARVTLSLGDTVLTKFHVDSKNSLLLQLPGNYKAEVTDCIFMQTALKYNVPLKQEDAPFRLDVHIVPDTCTGNKAHVTFDIAVNVSYTGQSLVSNMAIVQIKMLSGYIPVKSSVKKLGQIQKSEVNINHVLLYLNEVHNTSQTFSFTVEQETPVQGLKPALVKVYDYYETGEFTTAKYTAPYSTGKA</sequence>
<dbReference type="PANTHER" id="PTHR11412">
    <property type="entry name" value="MACROGLOBULIN / COMPLEMENT"/>
    <property type="match status" value="1"/>
</dbReference>
<evidence type="ECO:0000259" key="1">
    <source>
        <dbReference type="SMART" id="SM01361"/>
    </source>
</evidence>